<comment type="caution">
    <text evidence="2">The sequence shown here is derived from an EMBL/GenBank/DDBJ whole genome shotgun (WGS) entry which is preliminary data.</text>
</comment>
<sequence>MGDGNVFEPGTHWGETGGPLTWRLAETWYDVGGRQVSHSDAYWGNVLSEARRVYGDQGITFEETGTYLTGLNTQLNPGRRMVYGDGSALPTDGRIAFTAPNPSGGQAVRYVQNADGSVQQLARDGTATGPKITPDTFRYSPDARQVVAYKDGKPVYAAPVGKLVGPHGETHWAQKPDGTLVPLQNGIGNPLVPGSDLLEVQPVFPAWVIAKDPDFVVAVVSLFLGLRRMLGQGEPAQANVTAVPYQVPGDGAGIDEYATLKASFDRMAGVYGEVGRRMAIAVSKSAAMTLATRQELANAIMDFNGMAAAVPEDDFAGIMGALSTALGRAYGALGTLLEKQEDPGSYRETVLIPDGARAVPLGPGAAGLPAPPPKNADPKDVAAWWNGLSEDQKQAYAKQYPQDVGNVDGVPAQYRDIANRSLLNGDIDRLQRQLDDAKRYGATKVETEHLSTKLDQLRSIQAKINEQVAPQDHRSLILLDPTSNPRQVLAAIGVGDVDKARRLGVVVGGVSTTAGSLPGMVDEATAVRAQTIDILRQAGAVDPESVAMISWVGYEAPSGMTDPRLLSEDLAHAGAGDLNHFYRGLSAVNPTQEITAYGHSYGSLVTSLALQEGGHNVHNAVFYGSPGLDLGSVSGLHLAPGGHAFYELTPDDPITYTKSVPAAAMLSVPVAGTWLSLLDDATGHPITDYFGNRPGDVDGITQLSTSAGGTPFAGQLQGASGHSEYPRMGDGGKLRMSGYNFAAILSGIERARVTGK</sequence>
<protein>
    <recommendedName>
        <fullName evidence="1">DUF1023 domain-containing protein</fullName>
    </recommendedName>
</protein>
<organism evidence="2 3">
    <name type="scientific">Tsukamurella pseudospumae</name>
    <dbReference type="NCBI Taxonomy" id="239498"/>
    <lineage>
        <taxon>Bacteria</taxon>
        <taxon>Bacillati</taxon>
        <taxon>Actinomycetota</taxon>
        <taxon>Actinomycetes</taxon>
        <taxon>Mycobacteriales</taxon>
        <taxon>Tsukamurellaceae</taxon>
        <taxon>Tsukamurella</taxon>
    </lineage>
</organism>
<proteinExistence type="predicted"/>
<dbReference type="SUPFAM" id="SSF53474">
    <property type="entry name" value="alpha/beta-Hydrolases"/>
    <property type="match status" value="1"/>
</dbReference>
<evidence type="ECO:0000259" key="1">
    <source>
        <dbReference type="Pfam" id="PF06259"/>
    </source>
</evidence>
<keyword evidence="3" id="KW-1185">Reference proteome</keyword>
<evidence type="ECO:0000313" key="3">
    <source>
        <dbReference type="Proteomes" id="UP000070409"/>
    </source>
</evidence>
<evidence type="ECO:0000313" key="2">
    <source>
        <dbReference type="EMBL" id="KXO98162.1"/>
    </source>
</evidence>
<dbReference type="RefSeq" id="WP_068745329.1">
    <property type="nucleotide sequence ID" value="NZ_LSRE01000013.1"/>
</dbReference>
<name>A0A137ZIZ5_9ACTN</name>
<feature type="domain" description="DUF1023" evidence="1">
    <location>
        <begin position="486"/>
        <end position="659"/>
    </location>
</feature>
<reference evidence="2 3" key="1">
    <citation type="submission" date="2016-02" db="EMBL/GenBank/DDBJ databases">
        <authorList>
            <person name="Teng J.L."/>
            <person name="Tang Y."/>
            <person name="Huang Y."/>
            <person name="Guo F."/>
            <person name="Wei W."/>
            <person name="Chen J.H."/>
            <person name="Wong S.Y."/>
            <person name="Lau S.K."/>
            <person name="Woo P.C."/>
        </authorList>
    </citation>
    <scope>NUCLEOTIDE SEQUENCE [LARGE SCALE GENOMIC DNA]</scope>
    <source>
        <strain evidence="2 3">JCM 13375</strain>
    </source>
</reference>
<accession>A0A137ZIZ5</accession>
<gene>
    <name evidence="2" type="ORF">AXK61_19145</name>
</gene>
<dbReference type="InterPro" id="IPR029058">
    <property type="entry name" value="AB_hydrolase_fold"/>
</dbReference>
<dbReference type="EMBL" id="LSRE01000013">
    <property type="protein sequence ID" value="KXO98162.1"/>
    <property type="molecule type" value="Genomic_DNA"/>
</dbReference>
<dbReference type="InterPro" id="IPR010427">
    <property type="entry name" value="DUF1023"/>
</dbReference>
<dbReference type="Pfam" id="PF06259">
    <property type="entry name" value="Abhydrolase_8"/>
    <property type="match status" value="1"/>
</dbReference>
<dbReference type="Proteomes" id="UP000070409">
    <property type="component" value="Unassembled WGS sequence"/>
</dbReference>